<evidence type="ECO:0000313" key="2">
    <source>
        <dbReference type="EMBL" id="AAK23222.1"/>
    </source>
</evidence>
<evidence type="ECO:0000259" key="1">
    <source>
        <dbReference type="Pfam" id="PF08818"/>
    </source>
</evidence>
<accession>Q9A8W0</accession>
<dbReference type="EMBL" id="AE005673">
    <property type="protein sequence ID" value="AAK23222.1"/>
    <property type="molecule type" value="Genomic_DNA"/>
</dbReference>
<dbReference type="InterPro" id="IPR016786">
    <property type="entry name" value="YdeI_bac"/>
</dbReference>
<dbReference type="PIR" id="B87403">
    <property type="entry name" value="B87403"/>
</dbReference>
<dbReference type="Proteomes" id="UP000001816">
    <property type="component" value="Chromosome"/>
</dbReference>
<protein>
    <recommendedName>
        <fullName evidence="1">YdhG-like domain-containing protein</fullName>
    </recommendedName>
</protein>
<proteinExistence type="predicted"/>
<dbReference type="AlphaFoldDB" id="Q9A8W0"/>
<dbReference type="SUPFAM" id="SSF159888">
    <property type="entry name" value="YdhG-like"/>
    <property type="match status" value="1"/>
</dbReference>
<dbReference type="PATRIC" id="fig|190650.5.peg.1267"/>
<dbReference type="SMR" id="Q9A8W0"/>
<dbReference type="Pfam" id="PF08818">
    <property type="entry name" value="DUF1801"/>
    <property type="match status" value="1"/>
</dbReference>
<dbReference type="STRING" id="190650.CC_1241"/>
<dbReference type="PIRSF" id="PIRSF021308">
    <property type="entry name" value="UCP021308"/>
    <property type="match status" value="1"/>
</dbReference>
<dbReference type="KEGG" id="ccr:CC_1241"/>
<keyword evidence="3" id="KW-1185">Reference proteome</keyword>
<reference evidence="2 3" key="1">
    <citation type="journal article" date="2001" name="Proc. Natl. Acad. Sci. U.S.A.">
        <title>Complete genome sequence of Caulobacter crescentus.</title>
        <authorList>
            <person name="Nierman W.C."/>
            <person name="Feldblyum T.V."/>
            <person name="Laub M.T."/>
            <person name="Paulsen I.T."/>
            <person name="Nelson K.E."/>
            <person name="Eisen J.A."/>
            <person name="Heidelberg J.F."/>
            <person name="Alley M.R."/>
            <person name="Ohta N."/>
            <person name="Maddock J.R."/>
            <person name="Potocka I."/>
            <person name="Nelson W.C."/>
            <person name="Newton A."/>
            <person name="Stephens C."/>
            <person name="Phadke N.D."/>
            <person name="Ely B."/>
            <person name="DeBoy R.T."/>
            <person name="Dodson R.J."/>
            <person name="Durkin A.S."/>
            <person name="Gwinn M.L."/>
            <person name="Haft D.H."/>
            <person name="Kolonay J.F."/>
            <person name="Smit J."/>
            <person name="Craven M.B."/>
            <person name="Khouri H."/>
            <person name="Shetty J."/>
            <person name="Berry K."/>
            <person name="Utterback T."/>
            <person name="Tran K."/>
            <person name="Wolf A."/>
            <person name="Vamathevan J."/>
            <person name="Ermolaeva M."/>
            <person name="White O."/>
            <person name="Salzberg S.L."/>
            <person name="Venter J.C."/>
            <person name="Shapiro L."/>
            <person name="Fraser C.M."/>
        </authorList>
    </citation>
    <scope>NUCLEOTIDE SEQUENCE [LARGE SCALE GENOMIC DNA]</scope>
    <source>
        <strain evidence="3">ATCC 19089 / CB15</strain>
    </source>
</reference>
<dbReference type="Pfam" id="PF13376">
    <property type="entry name" value="OmdA"/>
    <property type="match status" value="1"/>
</dbReference>
<dbReference type="BioCyc" id="CAULO:CC1241-MONOMER"/>
<feature type="domain" description="YdhG-like" evidence="1">
    <location>
        <begin position="34"/>
        <end position="128"/>
    </location>
</feature>
<dbReference type="InterPro" id="IPR014922">
    <property type="entry name" value="YdhG-like"/>
</dbReference>
<evidence type="ECO:0000313" key="3">
    <source>
        <dbReference type="Proteomes" id="UP000001816"/>
    </source>
</evidence>
<name>Q9A8W0_CAUVC</name>
<dbReference type="eggNOG" id="COG4430">
    <property type="taxonomic scope" value="Bacteria"/>
</dbReference>
<sequence>MMAMITDPDDFFTKGCGRCARFDTPDCSTRPWIDGLNALRRICFSMGLEETAKWAHPCYMHAGRNIALLGAFRSDFLISFLNAGLLVDKAGVLKTPGPNSQTPSVIRFTTVAEVEALEPTIRAYLRQLMDHAVAGTQPPKMAREIDLPDELVDALDADPVLAEAYHALTPGRQRSYLFALSQAKQSATRVARIEKFRDKIIAGKGALER</sequence>
<gene>
    <name evidence="2" type="ordered locus">CC_1241</name>
</gene>
<dbReference type="EnsemblBacteria" id="AAK23222">
    <property type="protein sequence ID" value="AAK23222"/>
    <property type="gene ID" value="CC_1241"/>
</dbReference>
<dbReference type="HOGENOM" id="CLU_116201_0_0_5"/>
<organism evidence="2 3">
    <name type="scientific">Caulobacter vibrioides (strain ATCC 19089 / CIP 103742 / CB 15)</name>
    <name type="common">Caulobacter crescentus</name>
    <dbReference type="NCBI Taxonomy" id="190650"/>
    <lineage>
        <taxon>Bacteria</taxon>
        <taxon>Pseudomonadati</taxon>
        <taxon>Pseudomonadota</taxon>
        <taxon>Alphaproteobacteria</taxon>
        <taxon>Caulobacterales</taxon>
        <taxon>Caulobacteraceae</taxon>
        <taxon>Caulobacter</taxon>
    </lineage>
</organism>